<dbReference type="OMA" id="WKKMHTC"/>
<dbReference type="AlphaFoldDB" id="E4ZRE3"/>
<dbReference type="OrthoDB" id="3794829at2759"/>
<name>E4ZRE3_LEPMJ</name>
<feature type="compositionally biased region" description="Low complexity" evidence="1">
    <location>
        <begin position="233"/>
        <end position="247"/>
    </location>
</feature>
<feature type="compositionally biased region" description="Gly residues" evidence="1">
    <location>
        <begin position="211"/>
        <end position="232"/>
    </location>
</feature>
<organism evidence="3">
    <name type="scientific">Leptosphaeria maculans (strain JN3 / isolate v23.1.3 / race Av1-4-5-6-7-8)</name>
    <name type="common">Blackleg fungus</name>
    <name type="synonym">Phoma lingam</name>
    <dbReference type="NCBI Taxonomy" id="985895"/>
    <lineage>
        <taxon>Eukaryota</taxon>
        <taxon>Fungi</taxon>
        <taxon>Dikarya</taxon>
        <taxon>Ascomycota</taxon>
        <taxon>Pezizomycotina</taxon>
        <taxon>Dothideomycetes</taxon>
        <taxon>Pleosporomycetidae</taxon>
        <taxon>Pleosporales</taxon>
        <taxon>Pleosporineae</taxon>
        <taxon>Leptosphaeriaceae</taxon>
        <taxon>Plenodomus</taxon>
        <taxon>Plenodomus lingam/Leptosphaeria maculans species complex</taxon>
    </lineage>
</organism>
<protein>
    <submittedName>
        <fullName evidence="2">Uncharacterized protein</fullName>
    </submittedName>
</protein>
<accession>E4ZRE3</accession>
<dbReference type="Proteomes" id="UP000002668">
    <property type="component" value="Genome"/>
</dbReference>
<proteinExistence type="predicted"/>
<evidence type="ECO:0000313" key="2">
    <source>
        <dbReference type="EMBL" id="CBX94137.1"/>
    </source>
</evidence>
<keyword evidence="3" id="KW-1185">Reference proteome</keyword>
<dbReference type="HOGENOM" id="CLU_105525_0_0_1"/>
<feature type="region of interest" description="Disordered" evidence="1">
    <location>
        <begin position="109"/>
        <end position="247"/>
    </location>
</feature>
<dbReference type="VEuPathDB" id="FungiDB:LEMA_P038110.1"/>
<dbReference type="EMBL" id="FP929116">
    <property type="protein sequence ID" value="CBX94137.1"/>
    <property type="molecule type" value="Genomic_DNA"/>
</dbReference>
<gene>
    <name evidence="2" type="ORF">LEMA_P038110.1</name>
</gene>
<evidence type="ECO:0000313" key="3">
    <source>
        <dbReference type="Proteomes" id="UP000002668"/>
    </source>
</evidence>
<reference evidence="3" key="1">
    <citation type="journal article" date="2011" name="Nat. Commun.">
        <title>Effector diversification within compartments of the Leptosphaeria maculans genome affected by Repeat-Induced Point mutations.</title>
        <authorList>
            <person name="Rouxel T."/>
            <person name="Grandaubert J."/>
            <person name="Hane J.K."/>
            <person name="Hoede C."/>
            <person name="van de Wouw A.P."/>
            <person name="Couloux A."/>
            <person name="Dominguez V."/>
            <person name="Anthouard V."/>
            <person name="Bally P."/>
            <person name="Bourras S."/>
            <person name="Cozijnsen A.J."/>
            <person name="Ciuffetti L.M."/>
            <person name="Degrave A."/>
            <person name="Dilmaghani A."/>
            <person name="Duret L."/>
            <person name="Fudal I."/>
            <person name="Goodwin S.B."/>
            <person name="Gout L."/>
            <person name="Glaser N."/>
            <person name="Linglin J."/>
            <person name="Kema G.H.J."/>
            <person name="Lapalu N."/>
            <person name="Lawrence C.B."/>
            <person name="May K."/>
            <person name="Meyer M."/>
            <person name="Ollivier B."/>
            <person name="Poulain J."/>
            <person name="Schoch C.L."/>
            <person name="Simon A."/>
            <person name="Spatafora J.W."/>
            <person name="Stachowiak A."/>
            <person name="Turgeon B.G."/>
            <person name="Tyler B.M."/>
            <person name="Vincent D."/>
            <person name="Weissenbach J."/>
            <person name="Amselem J."/>
            <person name="Quesneville H."/>
            <person name="Oliver R.P."/>
            <person name="Wincker P."/>
            <person name="Balesdent M.-H."/>
            <person name="Howlett B.J."/>
        </authorList>
    </citation>
    <scope>NUCLEOTIDE SEQUENCE [LARGE SCALE GENOMIC DNA]</scope>
    <source>
        <strain evidence="3">JN3 / isolate v23.1.3 / race Av1-4-5-6-7-8</strain>
    </source>
</reference>
<sequence>MCRYWKKLHTCGDISDRPYIEMCNSGVFSNAVCPDISDDPKLRNSHFPCYSCIKNEARAELEHKFKMMEDAEAKAFEARQLAAKEKQNYEQRLKEERVRREAREKAAREREEEMRLKKAKEEEERKAKKEGGMWIETGSGKKSRARKSGGGAVGNPLSPVSNMSGSGGGLRENRPPVGGDGDKNLGKTSADAGGRAGTWGPKKILSRKENGGGAHGFGVGVHGNGNVNGNGNGNSTSTIAGNTGLKK</sequence>
<dbReference type="InParanoid" id="E4ZRE3"/>
<dbReference type="RefSeq" id="XP_003837577.1">
    <property type="nucleotide sequence ID" value="XM_003837529.1"/>
</dbReference>
<dbReference type="GeneID" id="13283934"/>
<feature type="compositionally biased region" description="Basic and acidic residues" evidence="1">
    <location>
        <begin position="109"/>
        <end position="131"/>
    </location>
</feature>
<evidence type="ECO:0000256" key="1">
    <source>
        <dbReference type="SAM" id="MobiDB-lite"/>
    </source>
</evidence>
<dbReference type="eggNOG" id="ENOG502T6K0">
    <property type="taxonomic scope" value="Eukaryota"/>
</dbReference>